<evidence type="ECO:0000256" key="2">
    <source>
        <dbReference type="ARBA" id="ARBA00022980"/>
    </source>
</evidence>
<dbReference type="InterPro" id="IPR003029">
    <property type="entry name" value="S1_domain"/>
</dbReference>
<dbReference type="PRINTS" id="PR00681">
    <property type="entry name" value="RIBOSOMALS1"/>
</dbReference>
<dbReference type="FunFam" id="2.40.50.140:FF:000051">
    <property type="entry name" value="RNA-binding transcriptional accessory protein"/>
    <property type="match status" value="1"/>
</dbReference>
<name>A0A3P7PBU4_9FIRM</name>
<dbReference type="InterPro" id="IPR050437">
    <property type="entry name" value="Ribos_protein_bS1-like"/>
</dbReference>
<evidence type="ECO:0000313" key="7">
    <source>
        <dbReference type="EMBL" id="VDN46358.1"/>
    </source>
</evidence>
<dbReference type="CDD" id="cd05688">
    <property type="entry name" value="S1_RPS1_repeat_ec3"/>
    <property type="match status" value="1"/>
</dbReference>
<dbReference type="PROSITE" id="PS50126">
    <property type="entry name" value="S1"/>
    <property type="match status" value="4"/>
</dbReference>
<feature type="domain" description="S1 motif" evidence="6">
    <location>
        <begin position="251"/>
        <end position="319"/>
    </location>
</feature>
<dbReference type="CDD" id="cd04465">
    <property type="entry name" value="S1_RPS1_repeat_ec2_hs2"/>
    <property type="match status" value="1"/>
</dbReference>
<accession>A0A3P7PBU4</accession>
<gene>
    <name evidence="7" type="ORF">PATL70BA_0502</name>
</gene>
<dbReference type="GO" id="GO:1990904">
    <property type="term" value="C:ribonucleoprotein complex"/>
    <property type="evidence" value="ECO:0007669"/>
    <property type="project" value="UniProtKB-KW"/>
</dbReference>
<comment type="similarity">
    <text evidence="1">Belongs to the bacterial ribosomal protein bS1 family.</text>
</comment>
<feature type="domain" description="S1 motif" evidence="6">
    <location>
        <begin position="77"/>
        <end position="146"/>
    </location>
</feature>
<keyword evidence="3" id="KW-0687">Ribonucleoprotein</keyword>
<dbReference type="EMBL" id="LR130778">
    <property type="protein sequence ID" value="VDN46358.1"/>
    <property type="molecule type" value="Genomic_DNA"/>
</dbReference>
<dbReference type="NCBIfam" id="NF005208">
    <property type="entry name" value="PRK06676.1"/>
    <property type="match status" value="1"/>
</dbReference>
<evidence type="ECO:0000256" key="4">
    <source>
        <dbReference type="ARBA" id="ARBA00025604"/>
    </source>
</evidence>
<dbReference type="GO" id="GO:0005840">
    <property type="term" value="C:ribosome"/>
    <property type="evidence" value="ECO:0007669"/>
    <property type="project" value="UniProtKB-KW"/>
</dbReference>
<dbReference type="KEGG" id="cbar:PATL70BA_0502"/>
<dbReference type="SMART" id="SM00316">
    <property type="entry name" value="S1"/>
    <property type="match status" value="4"/>
</dbReference>
<sequence length="441" mass="49249">MEDMNKEQPEIQVDLEAKENVETPVEANEAPTLAEEVKEEEVTDEVEAAPETAQVPTESMDDYAKEIDASMKRVATGDIVDCVIISVNEDEIIVNLDYVADGLIGREDLHLKPGQPIAEAYQVGDELKAEVLSTNDGEGNVRLSLKKADQIIVWDRLEAHFTDKTSFMTTITEVVKGGVLADIKGVRAFMPASMISVAYVEDLSAFVGQELEVHVVDFDRADRKVIISHKIIDQKEREIAKENFFENLKKDQVFSGTVKKLMNFGAFIDLGGVDGLLHINEMSWKRIKHPSEVMKEGDVVEVYVNEVDTKSRKISLGLKNIDNNPWDNIFDHYGIGKVYEAEVVRLMNFGAFVKLNDGIEGLVHISEISEDRINQPQDVLAVGDKVKVKVLNIDSDKQKIALSIKEAKNEQAAVDLKAYSDDQEATTSLESVFAKFKDKFK</sequence>
<dbReference type="InterPro" id="IPR035104">
    <property type="entry name" value="Ribosomal_protein_S1-like"/>
</dbReference>
<evidence type="ECO:0000256" key="1">
    <source>
        <dbReference type="ARBA" id="ARBA00006767"/>
    </source>
</evidence>
<evidence type="ECO:0000256" key="3">
    <source>
        <dbReference type="ARBA" id="ARBA00023274"/>
    </source>
</evidence>
<evidence type="ECO:0000259" key="6">
    <source>
        <dbReference type="PROSITE" id="PS50126"/>
    </source>
</evidence>
<dbReference type="AlphaFoldDB" id="A0A3P7PBU4"/>
<feature type="compositionally biased region" description="Acidic residues" evidence="5">
    <location>
        <begin position="37"/>
        <end position="48"/>
    </location>
</feature>
<proteinExistence type="inferred from homology"/>
<protein>
    <submittedName>
        <fullName evidence="7">30S ribosomal protein S1</fullName>
    </submittedName>
</protein>
<feature type="domain" description="S1 motif" evidence="6">
    <location>
        <begin position="336"/>
        <end position="405"/>
    </location>
</feature>
<feature type="domain" description="S1 motif" evidence="6">
    <location>
        <begin position="164"/>
        <end position="230"/>
    </location>
</feature>
<dbReference type="PANTHER" id="PTHR10724">
    <property type="entry name" value="30S RIBOSOMAL PROTEIN S1"/>
    <property type="match status" value="1"/>
</dbReference>
<dbReference type="Gene3D" id="2.40.50.140">
    <property type="entry name" value="Nucleic acid-binding proteins"/>
    <property type="match status" value="4"/>
</dbReference>
<dbReference type="InterPro" id="IPR012340">
    <property type="entry name" value="NA-bd_OB-fold"/>
</dbReference>
<dbReference type="OrthoDB" id="9810507at2"/>
<dbReference type="PANTHER" id="PTHR10724:SF7">
    <property type="entry name" value="SMALL RIBOSOMAL SUBUNIT PROTEIN BS1C"/>
    <property type="match status" value="1"/>
</dbReference>
<dbReference type="GO" id="GO:0006412">
    <property type="term" value="P:translation"/>
    <property type="evidence" value="ECO:0007669"/>
    <property type="project" value="TreeGrafter"/>
</dbReference>
<evidence type="ECO:0000256" key="5">
    <source>
        <dbReference type="SAM" id="MobiDB-lite"/>
    </source>
</evidence>
<dbReference type="GO" id="GO:0003729">
    <property type="term" value="F:mRNA binding"/>
    <property type="evidence" value="ECO:0007669"/>
    <property type="project" value="TreeGrafter"/>
</dbReference>
<feature type="compositionally biased region" description="Basic and acidic residues" evidence="5">
    <location>
        <begin position="1"/>
        <end position="21"/>
    </location>
</feature>
<comment type="function">
    <text evidence="4">Binds mRNA; thus facilitating recognition of the initiation point. It is needed to translate mRNA with a short Shine-Dalgarno (SD) purine-rich sequence.</text>
</comment>
<dbReference type="Proteomes" id="UP000279029">
    <property type="component" value="Chromosome"/>
</dbReference>
<keyword evidence="2 7" id="KW-0689">Ribosomal protein</keyword>
<dbReference type="GO" id="GO:0005737">
    <property type="term" value="C:cytoplasm"/>
    <property type="evidence" value="ECO:0007669"/>
    <property type="project" value="UniProtKB-ARBA"/>
</dbReference>
<dbReference type="Pfam" id="PF00575">
    <property type="entry name" value="S1"/>
    <property type="match status" value="4"/>
</dbReference>
<dbReference type="GO" id="GO:0003735">
    <property type="term" value="F:structural constituent of ribosome"/>
    <property type="evidence" value="ECO:0007669"/>
    <property type="project" value="TreeGrafter"/>
</dbReference>
<organism evidence="7 8">
    <name type="scientific">Petrocella atlantisensis</name>
    <dbReference type="NCBI Taxonomy" id="2173034"/>
    <lineage>
        <taxon>Bacteria</taxon>
        <taxon>Bacillati</taxon>
        <taxon>Bacillota</taxon>
        <taxon>Clostridia</taxon>
        <taxon>Lachnospirales</taxon>
        <taxon>Vallitaleaceae</taxon>
        <taxon>Petrocella</taxon>
    </lineage>
</organism>
<feature type="region of interest" description="Disordered" evidence="5">
    <location>
        <begin position="1"/>
        <end position="54"/>
    </location>
</feature>
<dbReference type="SUPFAM" id="SSF50249">
    <property type="entry name" value="Nucleic acid-binding proteins"/>
    <property type="match status" value="4"/>
</dbReference>
<dbReference type="FunFam" id="2.40.50.140:FF:000103">
    <property type="entry name" value="protein RRP5 homolog"/>
    <property type="match status" value="1"/>
</dbReference>
<reference evidence="7 8" key="1">
    <citation type="submission" date="2018-09" db="EMBL/GenBank/DDBJ databases">
        <authorList>
            <person name="Postec A."/>
        </authorList>
    </citation>
    <scope>NUCLEOTIDE SEQUENCE [LARGE SCALE GENOMIC DNA]</scope>
    <source>
        <strain evidence="7">70B-A</strain>
    </source>
</reference>
<keyword evidence="8" id="KW-1185">Reference proteome</keyword>
<evidence type="ECO:0000313" key="8">
    <source>
        <dbReference type="Proteomes" id="UP000279029"/>
    </source>
</evidence>